<protein>
    <submittedName>
        <fullName evidence="2">PRD domain-containing protein</fullName>
    </submittedName>
</protein>
<evidence type="ECO:0000256" key="1">
    <source>
        <dbReference type="ARBA" id="ARBA00022737"/>
    </source>
</evidence>
<dbReference type="EMBL" id="CP033464">
    <property type="protein sequence ID" value="QDX93994.1"/>
    <property type="molecule type" value="Genomic_DNA"/>
</dbReference>
<dbReference type="InterPro" id="IPR050661">
    <property type="entry name" value="BglG_antiterminators"/>
</dbReference>
<dbReference type="GO" id="GO:0003723">
    <property type="term" value="F:RNA binding"/>
    <property type="evidence" value="ECO:0007669"/>
    <property type="project" value="InterPro"/>
</dbReference>
<dbReference type="SUPFAM" id="SSF50151">
    <property type="entry name" value="SacY-like RNA-binding domain"/>
    <property type="match status" value="1"/>
</dbReference>
<dbReference type="OrthoDB" id="9813552at2"/>
<dbReference type="PANTHER" id="PTHR30185:SF15">
    <property type="entry name" value="CRYPTIC BETA-GLUCOSIDE BGL OPERON ANTITERMINATOR"/>
    <property type="match status" value="1"/>
</dbReference>
<name>A0A502J6X3_BRELA</name>
<organism evidence="2 3">
    <name type="scientific">Brevibacillus laterosporus</name>
    <name type="common">Bacillus laterosporus</name>
    <dbReference type="NCBI Taxonomy" id="1465"/>
    <lineage>
        <taxon>Bacteria</taxon>
        <taxon>Bacillati</taxon>
        <taxon>Bacillota</taxon>
        <taxon>Bacilli</taxon>
        <taxon>Bacillales</taxon>
        <taxon>Paenibacillaceae</taxon>
        <taxon>Brevibacillus</taxon>
    </lineage>
</organism>
<sequence>MLIKKVFNNNVAFVHRDVTEMIVMGKGIAFQKKVGEYIDEAIIDKIFVLENENQTSNKLLQLINEIPTEHFELTAQIVQYVKTQITNPISDNIYLTLTDHISFTINRVQKGQVIKNPLFWEIKKFYQMEYELGLTALTMVKDHTGFELPEEEAGSIALHLINAQQDNKAMEETIRVTKVVSDILNIVKYHFGIALNENSINYNRFVTHLRYFAYRLSRNEQLVDEDHLLFEQVKANYPEAFRCTEKVITYLQSNYNKQLTKDDIIYFIIHIHRVTTRELDNQSTGL</sequence>
<gene>
    <name evidence="2" type="ORF">EEL30_17870</name>
</gene>
<accession>A0A502J6X3</accession>
<dbReference type="SMART" id="SM01061">
    <property type="entry name" value="CAT_RBD"/>
    <property type="match status" value="1"/>
</dbReference>
<evidence type="ECO:0000313" key="3">
    <source>
        <dbReference type="Proteomes" id="UP000319432"/>
    </source>
</evidence>
<evidence type="ECO:0000313" key="2">
    <source>
        <dbReference type="EMBL" id="QDX93994.1"/>
    </source>
</evidence>
<dbReference type="AlphaFoldDB" id="A0A502J6X3"/>
<dbReference type="NCBIfam" id="NF046042">
    <property type="entry name" value="LicT"/>
    <property type="match status" value="1"/>
</dbReference>
<reference evidence="2 3" key="1">
    <citation type="submission" date="2018-11" db="EMBL/GenBank/DDBJ databases">
        <title>Phylogenetic determinants of toxin gene distribution in genomes of Brevibacillus laterosporus.</title>
        <authorList>
            <person name="Glare T.R."/>
            <person name="Durrant A."/>
            <person name="Berry C."/>
            <person name="Palma L."/>
            <person name="Ormskirk M."/>
            <person name="Cox M.O."/>
        </authorList>
    </citation>
    <scope>NUCLEOTIDE SEQUENCE [LARGE SCALE GENOMIC DNA]</scope>
    <source>
        <strain evidence="2 3">1821L</strain>
    </source>
</reference>
<dbReference type="Pfam" id="PF00874">
    <property type="entry name" value="PRD"/>
    <property type="match status" value="2"/>
</dbReference>
<dbReference type="InterPro" id="IPR004341">
    <property type="entry name" value="CAT_RNA-bd_dom"/>
</dbReference>
<proteinExistence type="predicted"/>
<dbReference type="Gene3D" id="2.30.24.10">
    <property type="entry name" value="CAT RNA-binding domain"/>
    <property type="match status" value="1"/>
</dbReference>
<dbReference type="PANTHER" id="PTHR30185">
    <property type="entry name" value="CRYPTIC BETA-GLUCOSIDE BGL OPERON ANTITERMINATOR"/>
    <property type="match status" value="1"/>
</dbReference>
<dbReference type="PROSITE" id="PS51372">
    <property type="entry name" value="PRD_2"/>
    <property type="match status" value="2"/>
</dbReference>
<dbReference type="Pfam" id="PF03123">
    <property type="entry name" value="CAT_RBD"/>
    <property type="match status" value="1"/>
</dbReference>
<keyword evidence="3" id="KW-1185">Reference proteome</keyword>
<dbReference type="SUPFAM" id="SSF63520">
    <property type="entry name" value="PTS-regulatory domain, PRD"/>
    <property type="match status" value="2"/>
</dbReference>
<dbReference type="InterPro" id="IPR036634">
    <property type="entry name" value="PRD_sf"/>
</dbReference>
<dbReference type="InterPro" id="IPR011608">
    <property type="entry name" value="PRD"/>
</dbReference>
<keyword evidence="1" id="KW-0677">Repeat</keyword>
<dbReference type="Proteomes" id="UP000319432">
    <property type="component" value="Chromosome"/>
</dbReference>
<dbReference type="GO" id="GO:0006355">
    <property type="term" value="P:regulation of DNA-templated transcription"/>
    <property type="evidence" value="ECO:0007669"/>
    <property type="project" value="InterPro"/>
</dbReference>
<dbReference type="InterPro" id="IPR036650">
    <property type="entry name" value="CAT_RNA-bd_dom_sf"/>
</dbReference>
<dbReference type="Gene3D" id="1.10.1790.10">
    <property type="entry name" value="PRD domain"/>
    <property type="match status" value="2"/>
</dbReference>